<feature type="transmembrane region" description="Helical" evidence="5">
    <location>
        <begin position="261"/>
        <end position="281"/>
    </location>
</feature>
<name>A0ABT6CV32_9MICC</name>
<feature type="domain" description="Major facilitator superfamily (MFS) profile" evidence="6">
    <location>
        <begin position="13"/>
        <end position="406"/>
    </location>
</feature>
<dbReference type="InterPro" id="IPR020846">
    <property type="entry name" value="MFS_dom"/>
</dbReference>
<evidence type="ECO:0000313" key="8">
    <source>
        <dbReference type="Proteomes" id="UP001220456"/>
    </source>
</evidence>
<dbReference type="Pfam" id="PF07690">
    <property type="entry name" value="MFS_1"/>
    <property type="match status" value="1"/>
</dbReference>
<evidence type="ECO:0000313" key="7">
    <source>
        <dbReference type="EMBL" id="MDF9277931.1"/>
    </source>
</evidence>
<keyword evidence="3 5" id="KW-1133">Transmembrane helix</keyword>
<proteinExistence type="predicted"/>
<feature type="transmembrane region" description="Helical" evidence="5">
    <location>
        <begin position="317"/>
        <end position="337"/>
    </location>
</feature>
<feature type="transmembrane region" description="Helical" evidence="5">
    <location>
        <begin position="106"/>
        <end position="129"/>
    </location>
</feature>
<dbReference type="PANTHER" id="PTHR23508:SF10">
    <property type="entry name" value="CARBOXYLIC ACID TRANSPORTER PROTEIN HOMOLOG"/>
    <property type="match status" value="1"/>
</dbReference>
<dbReference type="EMBL" id="JAROKN010000019">
    <property type="protein sequence ID" value="MDF9277931.1"/>
    <property type="molecule type" value="Genomic_DNA"/>
</dbReference>
<feature type="transmembrane region" description="Helical" evidence="5">
    <location>
        <begin position="82"/>
        <end position="100"/>
    </location>
</feature>
<comment type="subcellular location">
    <subcellularLocation>
        <location evidence="1">Cell membrane</location>
        <topology evidence="1">Multi-pass membrane protein</topology>
    </subcellularLocation>
</comment>
<keyword evidence="4 5" id="KW-0472">Membrane</keyword>
<dbReference type="PANTHER" id="PTHR23508">
    <property type="entry name" value="CARBOXYLIC ACID TRANSPORTER PROTEIN HOMOLOG"/>
    <property type="match status" value="1"/>
</dbReference>
<evidence type="ECO:0000256" key="2">
    <source>
        <dbReference type="ARBA" id="ARBA00022692"/>
    </source>
</evidence>
<dbReference type="Gene3D" id="1.20.1250.20">
    <property type="entry name" value="MFS general substrate transporter like domains"/>
    <property type="match status" value="1"/>
</dbReference>
<evidence type="ECO:0000256" key="4">
    <source>
        <dbReference type="ARBA" id="ARBA00023136"/>
    </source>
</evidence>
<dbReference type="Proteomes" id="UP001220456">
    <property type="component" value="Unassembled WGS sequence"/>
</dbReference>
<dbReference type="PROSITE" id="PS50850">
    <property type="entry name" value="MFS"/>
    <property type="match status" value="1"/>
</dbReference>
<evidence type="ECO:0000256" key="3">
    <source>
        <dbReference type="ARBA" id="ARBA00022989"/>
    </source>
</evidence>
<evidence type="ECO:0000259" key="6">
    <source>
        <dbReference type="PROSITE" id="PS50850"/>
    </source>
</evidence>
<organism evidence="7 8">
    <name type="scientific">Arthrobacter vasquezii</name>
    <dbReference type="NCBI Taxonomy" id="2977629"/>
    <lineage>
        <taxon>Bacteria</taxon>
        <taxon>Bacillati</taxon>
        <taxon>Actinomycetota</taxon>
        <taxon>Actinomycetes</taxon>
        <taxon>Micrococcales</taxon>
        <taxon>Micrococcaceae</taxon>
        <taxon>Arthrobacter</taxon>
    </lineage>
</organism>
<feature type="transmembrane region" description="Helical" evidence="5">
    <location>
        <begin position="358"/>
        <end position="376"/>
    </location>
</feature>
<feature type="transmembrane region" description="Helical" evidence="5">
    <location>
        <begin position="223"/>
        <end position="241"/>
    </location>
</feature>
<feature type="transmembrane region" description="Helical" evidence="5">
    <location>
        <begin position="382"/>
        <end position="403"/>
    </location>
</feature>
<feature type="transmembrane region" description="Helical" evidence="5">
    <location>
        <begin position="16"/>
        <end position="40"/>
    </location>
</feature>
<keyword evidence="8" id="KW-1185">Reference proteome</keyword>
<dbReference type="InterPro" id="IPR036259">
    <property type="entry name" value="MFS_trans_sf"/>
</dbReference>
<feature type="transmembrane region" description="Helical" evidence="5">
    <location>
        <begin position="52"/>
        <end position="70"/>
    </location>
</feature>
<dbReference type="RefSeq" id="WP_277358435.1">
    <property type="nucleotide sequence ID" value="NZ_JAROKN010000019.1"/>
</dbReference>
<accession>A0ABT6CV32</accession>
<keyword evidence="2 5" id="KW-0812">Transmembrane</keyword>
<feature type="transmembrane region" description="Helical" evidence="5">
    <location>
        <begin position="168"/>
        <end position="191"/>
    </location>
</feature>
<comment type="caution">
    <text evidence="7">The sequence shown here is derived from an EMBL/GenBank/DDBJ whole genome shotgun (WGS) entry which is preliminary data.</text>
</comment>
<dbReference type="CDD" id="cd17316">
    <property type="entry name" value="MFS_SV2_like"/>
    <property type="match status" value="1"/>
</dbReference>
<evidence type="ECO:0000256" key="5">
    <source>
        <dbReference type="SAM" id="Phobius"/>
    </source>
</evidence>
<feature type="transmembrane region" description="Helical" evidence="5">
    <location>
        <begin position="141"/>
        <end position="162"/>
    </location>
</feature>
<reference evidence="7 8" key="1">
    <citation type="journal article" date="2023" name="Int. J. Syst. Evol. Microbiol.">
        <title>Arthrobacter vasquezii sp. nov., isolated from a soil sample from Union Glacier, Antarctica.</title>
        <authorList>
            <person name="Valenzuela-Ibaceta F."/>
            <person name="Carrasco V."/>
            <person name="Lagos-Moraga S."/>
            <person name="Dietz-Vargas C."/>
            <person name="Navarro C.A."/>
            <person name="Perez-Donoso J.M."/>
        </authorList>
    </citation>
    <scope>NUCLEOTIDE SEQUENCE [LARGE SCALE GENOMIC DNA]</scope>
    <source>
        <strain evidence="7 8">EH-1B-1</strain>
    </source>
</reference>
<evidence type="ECO:0000256" key="1">
    <source>
        <dbReference type="ARBA" id="ARBA00004651"/>
    </source>
</evidence>
<dbReference type="InterPro" id="IPR011701">
    <property type="entry name" value="MFS"/>
</dbReference>
<protein>
    <submittedName>
        <fullName evidence="7">MFS transporter</fullName>
    </submittedName>
</protein>
<gene>
    <name evidence="7" type="ORF">P4U43_09030</name>
</gene>
<feature type="transmembrane region" description="Helical" evidence="5">
    <location>
        <begin position="293"/>
        <end position="311"/>
    </location>
</feature>
<sequence length="427" mass="44694">MISHDQKAANRQGWRVAFASGLASYVDAGAIAGTGTALVILQGSLGLTPAQIGQLSGLLTVMIAFGALVGGRLGDRFGRRRIFLATLSIYFLAALALAVAPSIALLFVGLAVLGLAAGADLPVSMAMIAESAPENKRGKMVTFTHVLWMAGILGVIVISIFFGNAGTLGAQIIYGHLAAVALIAIALRWGIPESRLWNESQNNPVDEERLDLRSLRALFSPKLFPPLAATGLFYALVNIAANTNGQFSTYLFVNVAGVDVATASKLGLGILLLSVAGLFVMMRIVDGANRHRAFVFAAILALVGLAIPLVFGVNAITLVLMGVFGALGGAVAGEPMYKIWSQELFPTSHRSTAQGITIAFARLVAAGAALVTPLIISAGPALLFLFLFVASAAAYLIGIFWIFRMRKFLKNDDGLSATRTAPQNVAG</sequence>
<dbReference type="SUPFAM" id="SSF103473">
    <property type="entry name" value="MFS general substrate transporter"/>
    <property type="match status" value="1"/>
</dbReference>